<comment type="caution">
    <text evidence="1">The sequence shown here is derived from an EMBL/GenBank/DDBJ whole genome shotgun (WGS) entry which is preliminary data.</text>
</comment>
<keyword evidence="2" id="KW-1185">Reference proteome</keyword>
<evidence type="ECO:0000313" key="2">
    <source>
        <dbReference type="Proteomes" id="UP000676565"/>
    </source>
</evidence>
<reference evidence="1 2" key="1">
    <citation type="submission" date="2021-04" db="EMBL/GenBank/DDBJ databases">
        <authorList>
            <person name="Ivanova A."/>
        </authorList>
    </citation>
    <scope>NUCLEOTIDE SEQUENCE [LARGE SCALE GENOMIC DNA]</scope>
    <source>
        <strain evidence="1 2">G18</strain>
    </source>
</reference>
<accession>A0ABS5BU50</accession>
<dbReference type="InterPro" id="IPR013783">
    <property type="entry name" value="Ig-like_fold"/>
</dbReference>
<dbReference type="EMBL" id="JAGKQQ010000001">
    <property type="protein sequence ID" value="MBP3957254.1"/>
    <property type="molecule type" value="Genomic_DNA"/>
</dbReference>
<dbReference type="Proteomes" id="UP000676565">
    <property type="component" value="Unassembled WGS sequence"/>
</dbReference>
<dbReference type="RefSeq" id="WP_210656134.1">
    <property type="nucleotide sequence ID" value="NZ_JAGKQQ010000001.1"/>
</dbReference>
<name>A0ABS5BU50_9BACT</name>
<protein>
    <submittedName>
        <fullName evidence="1">DUF1573 domain-containing protein</fullName>
    </submittedName>
</protein>
<sequence>MRLLVTISCILAAISVASFVYWAKGPVRAESVAAPVRRGVHFLEPDKQLGAVRLNETIHDSFTLVNDTDRTIMIGEPMKSCSCTTAELDRRELAPGERCSLKFAINAGGNRVPRRETIALVCTSAGSDAVQVFGRVYFAPKGVFEIDPTEVILTRAKPKATFVVSTASTAEQNKVIDVRSNHQCVHVDAGALPIVTLELDLNTRDEAVLEAECIITTNNPSEETIRVPVRVRK</sequence>
<dbReference type="InterPro" id="IPR011467">
    <property type="entry name" value="DUF1573"/>
</dbReference>
<dbReference type="Gene3D" id="2.60.40.10">
    <property type="entry name" value="Immunoglobulins"/>
    <property type="match status" value="1"/>
</dbReference>
<dbReference type="Pfam" id="PF07610">
    <property type="entry name" value="DUF1573"/>
    <property type="match status" value="1"/>
</dbReference>
<proteinExistence type="predicted"/>
<evidence type="ECO:0000313" key="1">
    <source>
        <dbReference type="EMBL" id="MBP3957254.1"/>
    </source>
</evidence>
<organism evidence="1 2">
    <name type="scientific">Gemmata palustris</name>
    <dbReference type="NCBI Taxonomy" id="2822762"/>
    <lineage>
        <taxon>Bacteria</taxon>
        <taxon>Pseudomonadati</taxon>
        <taxon>Planctomycetota</taxon>
        <taxon>Planctomycetia</taxon>
        <taxon>Gemmatales</taxon>
        <taxon>Gemmataceae</taxon>
        <taxon>Gemmata</taxon>
    </lineage>
</organism>
<gene>
    <name evidence="1" type="ORF">J8F10_18490</name>
</gene>